<dbReference type="AlphaFoldDB" id="A0A0J1FNU5"/>
<gene>
    <name evidence="2" type="ORF">EOS_36215</name>
</gene>
<sequence>MAIAFIAVGAAAGSAFAAGQFGDALGGQPDVETPLNTMPICGRLIRIASVFALSPVAEEQPRGNGRAPAESR</sequence>
<comment type="caution">
    <text evidence="2">The sequence shown here is derived from an EMBL/GenBank/DDBJ whole genome shotgun (WGS) entry which is preliminary data.</text>
</comment>
<dbReference type="PATRIC" id="fig|908627.4.peg.8102"/>
<dbReference type="EMBL" id="AEJF01000221">
    <property type="protein sequence ID" value="KLU21413.1"/>
    <property type="molecule type" value="Genomic_DNA"/>
</dbReference>
<evidence type="ECO:0000313" key="3">
    <source>
        <dbReference type="Proteomes" id="UP000035963"/>
    </source>
</evidence>
<reference evidence="2 3" key="1">
    <citation type="journal article" date="2015" name="Genome Announc.">
        <title>Draft Genome Sequence of Burkholderia sp. Strain PML1(12), an Ectomycorrhizosphere-Inhabiting Bacterium with Effective Mineral-Weathering Ability.</title>
        <authorList>
            <person name="Uroz S."/>
            <person name="Oger P."/>
        </authorList>
    </citation>
    <scope>NUCLEOTIDE SEQUENCE [LARGE SCALE GENOMIC DNA]</scope>
    <source>
        <strain evidence="3">PML1(12)</strain>
    </source>
</reference>
<evidence type="ECO:0000313" key="2">
    <source>
        <dbReference type="EMBL" id="KLU21413.1"/>
    </source>
</evidence>
<organism evidence="2 3">
    <name type="scientific">Caballeronia mineralivorans PML1(12)</name>
    <dbReference type="NCBI Taxonomy" id="908627"/>
    <lineage>
        <taxon>Bacteria</taxon>
        <taxon>Pseudomonadati</taxon>
        <taxon>Pseudomonadota</taxon>
        <taxon>Betaproteobacteria</taxon>
        <taxon>Burkholderiales</taxon>
        <taxon>Burkholderiaceae</taxon>
        <taxon>Caballeronia</taxon>
    </lineage>
</organism>
<keyword evidence="1" id="KW-0732">Signal</keyword>
<keyword evidence="3" id="KW-1185">Reference proteome</keyword>
<accession>A0A0J1FNU5</accession>
<protein>
    <submittedName>
        <fullName evidence="2">Uncharacterized protein</fullName>
    </submittedName>
</protein>
<proteinExistence type="predicted"/>
<evidence type="ECO:0000256" key="1">
    <source>
        <dbReference type="SAM" id="SignalP"/>
    </source>
</evidence>
<name>A0A0J1FNU5_9BURK</name>
<feature type="chain" id="PRO_5005250953" evidence="1">
    <location>
        <begin position="18"/>
        <end position="72"/>
    </location>
</feature>
<feature type="signal peptide" evidence="1">
    <location>
        <begin position="1"/>
        <end position="17"/>
    </location>
</feature>
<dbReference type="Proteomes" id="UP000035963">
    <property type="component" value="Unassembled WGS sequence"/>
</dbReference>